<keyword evidence="1" id="KW-0973">c-di-GMP</keyword>
<dbReference type="EMBL" id="AP024488">
    <property type="protein sequence ID" value="BCS97689.1"/>
    <property type="molecule type" value="Genomic_DNA"/>
</dbReference>
<evidence type="ECO:0000259" key="5">
    <source>
        <dbReference type="Pfam" id="PF12945"/>
    </source>
</evidence>
<proteinExistence type="predicted"/>
<evidence type="ECO:0000259" key="4">
    <source>
        <dbReference type="Pfam" id="PF07238"/>
    </source>
</evidence>
<evidence type="ECO:0000313" key="6">
    <source>
        <dbReference type="EMBL" id="BCS97689.1"/>
    </source>
</evidence>
<feature type="domain" description="PilZ" evidence="4">
    <location>
        <begin position="109"/>
        <end position="213"/>
    </location>
</feature>
<feature type="domain" description="Type III secretion system flagellar brake protein YcgR PilZN" evidence="5">
    <location>
        <begin position="21"/>
        <end position="101"/>
    </location>
</feature>
<keyword evidence="7" id="KW-1185">Reference proteome</keyword>
<keyword evidence="2" id="KW-0547">Nucleotide-binding</keyword>
<keyword evidence="3" id="KW-0975">Bacterial flagellum</keyword>
<evidence type="ECO:0008006" key="8">
    <source>
        <dbReference type="Google" id="ProtNLM"/>
    </source>
</evidence>
<dbReference type="InterPro" id="IPR009875">
    <property type="entry name" value="PilZ_domain"/>
</dbReference>
<dbReference type="InterPro" id="IPR009926">
    <property type="entry name" value="T3SS_YcgR_PilZN"/>
</dbReference>
<dbReference type="Pfam" id="PF12945">
    <property type="entry name" value="PilZNR"/>
    <property type="match status" value="1"/>
</dbReference>
<sequence length="222" mass="24953">MSDILNQSRANHGIRLNIELGSSMRFMIEGTNEPVKGVLVGLEPHEYLIVRLDLPVELNTHAQPGTHLTVRYISLGNEYGFSSSIIHRISAPDRLVFITYPDVIQNIDVRKSSRVSCLIPATALLDERQIKGTITDISRGGCRFIIRLPATLQARQIRLIDEMQLQFPLMGIDGIQTFTCHVRNTSIDRERIAMGIEFIEADAALTQSIDGYIHMITQIQQT</sequence>
<dbReference type="RefSeq" id="WP_236889091.1">
    <property type="nucleotide sequence ID" value="NZ_AP024488.1"/>
</dbReference>
<protein>
    <recommendedName>
        <fullName evidence="8">PilZ domain-containing protein</fullName>
    </recommendedName>
</protein>
<accession>A0ABN6FA75</accession>
<name>A0ABN6FA75_9BACT</name>
<dbReference type="InterPro" id="IPR012349">
    <property type="entry name" value="Split_barrel_FMN-bd"/>
</dbReference>
<reference evidence="6 7" key="1">
    <citation type="submission" date="2021-02" db="EMBL/GenBank/DDBJ databases">
        <title>Complete genome of Desulfoluna sp. strain ASN36.</title>
        <authorList>
            <person name="Takahashi A."/>
            <person name="Kojima H."/>
            <person name="Fukui M."/>
        </authorList>
    </citation>
    <scope>NUCLEOTIDE SEQUENCE [LARGE SCALE GENOMIC DNA]</scope>
    <source>
        <strain evidence="6 7">ASN36</strain>
    </source>
</reference>
<evidence type="ECO:0000256" key="1">
    <source>
        <dbReference type="ARBA" id="ARBA00022636"/>
    </source>
</evidence>
<dbReference type="Gene3D" id="2.30.110.10">
    <property type="entry name" value="Electron Transport, Fmn-binding Protein, Chain A"/>
    <property type="match status" value="1"/>
</dbReference>
<dbReference type="Gene3D" id="2.40.10.220">
    <property type="entry name" value="predicted glycosyltransferase like domains"/>
    <property type="match status" value="1"/>
</dbReference>
<dbReference type="Pfam" id="PF07238">
    <property type="entry name" value="PilZ"/>
    <property type="match status" value="1"/>
</dbReference>
<dbReference type="Proteomes" id="UP001320148">
    <property type="component" value="Chromosome"/>
</dbReference>
<organism evidence="6 7">
    <name type="scientific">Desulfoluna limicola</name>
    <dbReference type="NCBI Taxonomy" id="2810562"/>
    <lineage>
        <taxon>Bacteria</taxon>
        <taxon>Pseudomonadati</taxon>
        <taxon>Thermodesulfobacteriota</taxon>
        <taxon>Desulfobacteria</taxon>
        <taxon>Desulfobacterales</taxon>
        <taxon>Desulfolunaceae</taxon>
        <taxon>Desulfoluna</taxon>
    </lineage>
</organism>
<evidence type="ECO:0000313" key="7">
    <source>
        <dbReference type="Proteomes" id="UP001320148"/>
    </source>
</evidence>
<evidence type="ECO:0000256" key="2">
    <source>
        <dbReference type="ARBA" id="ARBA00022741"/>
    </source>
</evidence>
<gene>
    <name evidence="6" type="ORF">DSLASN_33210</name>
</gene>
<dbReference type="SUPFAM" id="SSF141371">
    <property type="entry name" value="PilZ domain-like"/>
    <property type="match status" value="2"/>
</dbReference>
<evidence type="ECO:0000256" key="3">
    <source>
        <dbReference type="ARBA" id="ARBA00023143"/>
    </source>
</evidence>